<dbReference type="InterPro" id="IPR035965">
    <property type="entry name" value="PAS-like_dom_sf"/>
</dbReference>
<dbReference type="SUPFAM" id="SSF55785">
    <property type="entry name" value="PYP-like sensor domain (PAS domain)"/>
    <property type="match status" value="1"/>
</dbReference>
<keyword evidence="7" id="KW-1185">Reference proteome</keyword>
<evidence type="ECO:0000259" key="4">
    <source>
        <dbReference type="PROSITE" id="PS50921"/>
    </source>
</evidence>
<dbReference type="PROSITE" id="PS50921">
    <property type="entry name" value="ANTAR"/>
    <property type="match status" value="1"/>
</dbReference>
<dbReference type="EMBL" id="BMMS01000010">
    <property type="protein sequence ID" value="GGO87918.1"/>
    <property type="molecule type" value="Genomic_DNA"/>
</dbReference>
<dbReference type="InterPro" id="IPR005561">
    <property type="entry name" value="ANTAR"/>
</dbReference>
<evidence type="ECO:0000256" key="2">
    <source>
        <dbReference type="SAM" id="MobiDB-lite"/>
    </source>
</evidence>
<feature type="domain" description="PAC" evidence="3">
    <location>
        <begin position="506"/>
        <end position="558"/>
    </location>
</feature>
<dbReference type="InterPro" id="IPR000700">
    <property type="entry name" value="PAS-assoc_C"/>
</dbReference>
<sequence length="806" mass="84545">MTGPRPLPPDPGPGHLAETVERLRAQLDAARAAARARGVVELAKGILVERLKCGPAEAARHLAQLADSARTPVAELAADIVDEAAGDALSRADDGEGAADDGVLPPLRLRIAESGVSDAPDTQVAAESLLDNALRPLGATALAVWSAAGDGSLALRGHAGFTAAEAAGWRHVPPGVGSLAQRALTGSTPMLVADSPAETGPAETGPAETGPAGDGPAGDGLMSDPADAAAASIGRGEAPGGRVVLPARVAGRLLGAVEVCWPGPLPPLTPAVGRQLQALADLCAHTLRAPLSAEGGDPAQFAEHDRRAPLVDLADALLDPAVLLQPLVDDHGRVRDFAVVHLNQHVTDLAGRPRADLTGRSLLEAHPGAAAEGGLFEQALHVHATGEPFSTEDIVLADTPGPAPLRAAVGIGRYGECLLVTWRVQDEAARLSSLLQHAQRLGRIGGFEENPVTGEVSWSSQLFALHGLSSTAAPVPLRELRSRAHPDDGVAIGRFLRTLLHHHRASSVAFRLQRPDTVVRHMRVLAEPVLDEAGCLVAVRGAYQDISSQHWTEVALAATRDRLADSEEHAADRKRLTLQLQEAIMPPAPAQVDASGLQIAVRYRPAENDSLVGGDWYDAVVLPSKQVLLAVGDVAGHGIEAATGMVALRNALRGLATTGSGPGQLLGWLNTVTHHLTEQVTATAVVGVYDPQTRTLRWARAGHLPPVLIRDGAAEALPLPKGILLGAQSEADYEERVLEMRSGDTLLMYTDGLIERRDRFLQQSLDQLVRAASESRPGLEERLDHLLTHSSSDTDDDTCLVGVHLR</sequence>
<dbReference type="InterPro" id="IPR011006">
    <property type="entry name" value="CheY-like_superfamily"/>
</dbReference>
<dbReference type="SUPFAM" id="SSF52172">
    <property type="entry name" value="CheY-like"/>
    <property type="match status" value="1"/>
</dbReference>
<dbReference type="PANTHER" id="PTHR43156:SF2">
    <property type="entry name" value="STAGE II SPORULATION PROTEIN E"/>
    <property type="match status" value="1"/>
</dbReference>
<reference evidence="6" key="1">
    <citation type="journal article" date="2014" name="Int. J. Syst. Evol. Microbiol.">
        <title>Complete genome sequence of Corynebacterium casei LMG S-19264T (=DSM 44701T), isolated from a smear-ripened cheese.</title>
        <authorList>
            <consortium name="US DOE Joint Genome Institute (JGI-PGF)"/>
            <person name="Walter F."/>
            <person name="Albersmeier A."/>
            <person name="Kalinowski J."/>
            <person name="Ruckert C."/>
        </authorList>
    </citation>
    <scope>NUCLEOTIDE SEQUENCE</scope>
    <source>
        <strain evidence="6">CGMCC 4.7201</strain>
    </source>
</reference>
<dbReference type="PROSITE" id="PS51746">
    <property type="entry name" value="PPM_2"/>
    <property type="match status" value="1"/>
</dbReference>
<dbReference type="SMART" id="SM00331">
    <property type="entry name" value="PP2C_SIG"/>
    <property type="match status" value="1"/>
</dbReference>
<dbReference type="PANTHER" id="PTHR43156">
    <property type="entry name" value="STAGE II SPORULATION PROTEIN E-RELATED"/>
    <property type="match status" value="1"/>
</dbReference>
<dbReference type="InterPro" id="IPR052016">
    <property type="entry name" value="Bact_Sigma-Reg"/>
</dbReference>
<accession>A0A918DXX8</accession>
<reference evidence="6" key="2">
    <citation type="submission" date="2020-09" db="EMBL/GenBank/DDBJ databases">
        <authorList>
            <person name="Sun Q."/>
            <person name="Zhou Y."/>
        </authorList>
    </citation>
    <scope>NUCLEOTIDE SEQUENCE</scope>
    <source>
        <strain evidence="6">CGMCC 4.7201</strain>
    </source>
</reference>
<protein>
    <submittedName>
        <fullName evidence="6">Transcription antitermination regulator</fullName>
    </submittedName>
</protein>
<dbReference type="SUPFAM" id="SSF81606">
    <property type="entry name" value="PP2C-like"/>
    <property type="match status" value="1"/>
</dbReference>
<dbReference type="Gene3D" id="1.10.10.10">
    <property type="entry name" value="Winged helix-like DNA-binding domain superfamily/Winged helix DNA-binding domain"/>
    <property type="match status" value="1"/>
</dbReference>
<organism evidence="6 7">
    <name type="scientific">Wenjunlia tyrosinilytica</name>
    <dbReference type="NCBI Taxonomy" id="1544741"/>
    <lineage>
        <taxon>Bacteria</taxon>
        <taxon>Bacillati</taxon>
        <taxon>Actinomycetota</taxon>
        <taxon>Actinomycetes</taxon>
        <taxon>Kitasatosporales</taxon>
        <taxon>Streptomycetaceae</taxon>
        <taxon>Wenjunlia</taxon>
    </lineage>
</organism>
<dbReference type="SMART" id="SM01012">
    <property type="entry name" value="ANTAR"/>
    <property type="match status" value="1"/>
</dbReference>
<dbReference type="SUPFAM" id="SSF55781">
    <property type="entry name" value="GAF domain-like"/>
    <property type="match status" value="1"/>
</dbReference>
<proteinExistence type="predicted"/>
<dbReference type="Gene3D" id="3.30.450.20">
    <property type="entry name" value="PAS domain"/>
    <property type="match status" value="2"/>
</dbReference>
<keyword evidence="1" id="KW-0378">Hydrolase</keyword>
<dbReference type="Proteomes" id="UP000641932">
    <property type="component" value="Unassembled WGS sequence"/>
</dbReference>
<comment type="caution">
    <text evidence="6">The sequence shown here is derived from an EMBL/GenBank/DDBJ whole genome shotgun (WGS) entry which is preliminary data.</text>
</comment>
<dbReference type="RefSeq" id="WP_189131902.1">
    <property type="nucleotide sequence ID" value="NZ_BMMS01000010.1"/>
</dbReference>
<evidence type="ECO:0000259" key="3">
    <source>
        <dbReference type="PROSITE" id="PS50113"/>
    </source>
</evidence>
<feature type="region of interest" description="Disordered" evidence="2">
    <location>
        <begin position="191"/>
        <end position="226"/>
    </location>
</feature>
<name>A0A918DXX8_9ACTN</name>
<feature type="domain" description="ANTAR" evidence="4">
    <location>
        <begin position="20"/>
        <end position="81"/>
    </location>
</feature>
<evidence type="ECO:0000259" key="5">
    <source>
        <dbReference type="PROSITE" id="PS51746"/>
    </source>
</evidence>
<dbReference type="PROSITE" id="PS50113">
    <property type="entry name" value="PAC"/>
    <property type="match status" value="1"/>
</dbReference>
<dbReference type="GO" id="GO:0016791">
    <property type="term" value="F:phosphatase activity"/>
    <property type="evidence" value="ECO:0007669"/>
    <property type="project" value="TreeGrafter"/>
</dbReference>
<dbReference type="InterPro" id="IPR036457">
    <property type="entry name" value="PPM-type-like_dom_sf"/>
</dbReference>
<dbReference type="AlphaFoldDB" id="A0A918DXX8"/>
<dbReference type="InterPro" id="IPR036388">
    <property type="entry name" value="WH-like_DNA-bd_sf"/>
</dbReference>
<dbReference type="Gene3D" id="3.60.40.10">
    <property type="entry name" value="PPM-type phosphatase domain"/>
    <property type="match status" value="1"/>
</dbReference>
<dbReference type="Pfam" id="PF03861">
    <property type="entry name" value="ANTAR"/>
    <property type="match status" value="1"/>
</dbReference>
<dbReference type="GO" id="GO:0003723">
    <property type="term" value="F:RNA binding"/>
    <property type="evidence" value="ECO:0007669"/>
    <property type="project" value="InterPro"/>
</dbReference>
<gene>
    <name evidence="6" type="ORF">GCM10012280_27500</name>
</gene>
<evidence type="ECO:0000256" key="1">
    <source>
        <dbReference type="ARBA" id="ARBA00022801"/>
    </source>
</evidence>
<dbReference type="InterPro" id="IPR001932">
    <property type="entry name" value="PPM-type_phosphatase-like_dom"/>
</dbReference>
<evidence type="ECO:0000313" key="6">
    <source>
        <dbReference type="EMBL" id="GGO87918.1"/>
    </source>
</evidence>
<feature type="domain" description="PPM-type phosphatase" evidence="5">
    <location>
        <begin position="598"/>
        <end position="805"/>
    </location>
</feature>
<evidence type="ECO:0000313" key="7">
    <source>
        <dbReference type="Proteomes" id="UP000641932"/>
    </source>
</evidence>
<dbReference type="Pfam" id="PF07228">
    <property type="entry name" value="SpoIIE"/>
    <property type="match status" value="1"/>
</dbReference>